<keyword evidence="3" id="KW-1185">Reference proteome</keyword>
<name>A0A7M7KN09_VARDE</name>
<dbReference type="Pfam" id="PF00188">
    <property type="entry name" value="CAP"/>
    <property type="match status" value="1"/>
</dbReference>
<dbReference type="KEGG" id="vde:111253748"/>
<dbReference type="GeneID" id="111253748"/>
<proteinExistence type="predicted"/>
<sequence length="273" mass="30486">MWWGYAALITTLAAGTIITLYTTRGFHGNIGCNDAVRRRCEPGEPSVCRKKTCRGTTVGGKTFKRAMLAIHTELRKRPSANGSYGGDMNLLTWDDQLARGALAWAHYLCIEGKVDHDENKCRVTERYDSVGQNVVVKSGRDYSNETLAAREAAKIWYDEIDKMPPDAMFPFRWTVEAGHYTALVWSRSYKIGCGLVKKPVPRSGYKAYVVCNYSPSGNVRGANYNVFEPSKKLANACRPGTRKGKSGLCEIRNEIEYRKHLGLITVPPPKTHS</sequence>
<evidence type="ECO:0000313" key="2">
    <source>
        <dbReference type="EnsemblMetazoa" id="XP_022669390"/>
    </source>
</evidence>
<dbReference type="Gene3D" id="3.40.33.10">
    <property type="entry name" value="CAP"/>
    <property type="match status" value="1"/>
</dbReference>
<evidence type="ECO:0000259" key="1">
    <source>
        <dbReference type="SMART" id="SM00198"/>
    </source>
</evidence>
<organism evidence="2 3">
    <name type="scientific">Varroa destructor</name>
    <name type="common">Honeybee mite</name>
    <dbReference type="NCBI Taxonomy" id="109461"/>
    <lineage>
        <taxon>Eukaryota</taxon>
        <taxon>Metazoa</taxon>
        <taxon>Ecdysozoa</taxon>
        <taxon>Arthropoda</taxon>
        <taxon>Chelicerata</taxon>
        <taxon>Arachnida</taxon>
        <taxon>Acari</taxon>
        <taxon>Parasitiformes</taxon>
        <taxon>Mesostigmata</taxon>
        <taxon>Gamasina</taxon>
        <taxon>Dermanyssoidea</taxon>
        <taxon>Varroidae</taxon>
        <taxon>Varroa</taxon>
    </lineage>
</organism>
<dbReference type="InParanoid" id="A0A7M7KN09"/>
<dbReference type="SUPFAM" id="SSF55797">
    <property type="entry name" value="PR-1-like"/>
    <property type="match status" value="1"/>
</dbReference>
<dbReference type="PRINTS" id="PR00838">
    <property type="entry name" value="V5ALLERGEN"/>
</dbReference>
<protein>
    <recommendedName>
        <fullName evidence="1">SCP domain-containing protein</fullName>
    </recommendedName>
</protein>
<dbReference type="PROSITE" id="PS01010">
    <property type="entry name" value="CRISP_2"/>
    <property type="match status" value="1"/>
</dbReference>
<dbReference type="PROSITE" id="PS01009">
    <property type="entry name" value="CRISP_1"/>
    <property type="match status" value="1"/>
</dbReference>
<dbReference type="PRINTS" id="PR00837">
    <property type="entry name" value="V5TPXLIKE"/>
</dbReference>
<dbReference type="OrthoDB" id="414826at2759"/>
<dbReference type="PANTHER" id="PTHR10334">
    <property type="entry name" value="CYSTEINE-RICH SECRETORY PROTEIN-RELATED"/>
    <property type="match status" value="1"/>
</dbReference>
<dbReference type="InterPro" id="IPR014044">
    <property type="entry name" value="CAP_dom"/>
</dbReference>
<dbReference type="CDD" id="cd05380">
    <property type="entry name" value="CAP_euk"/>
    <property type="match status" value="1"/>
</dbReference>
<dbReference type="InterPro" id="IPR002413">
    <property type="entry name" value="V5_allergen-like"/>
</dbReference>
<dbReference type="RefSeq" id="XP_022669390.1">
    <property type="nucleotide sequence ID" value="XM_022813655.1"/>
</dbReference>
<dbReference type="AlphaFoldDB" id="A0A7M7KN09"/>
<dbReference type="SMART" id="SM00198">
    <property type="entry name" value="SCP"/>
    <property type="match status" value="1"/>
</dbReference>
<dbReference type="EnsemblMetazoa" id="XM_022813655">
    <property type="protein sequence ID" value="XP_022669390"/>
    <property type="gene ID" value="LOC111253748"/>
</dbReference>
<reference evidence="2" key="1">
    <citation type="submission" date="2021-01" db="UniProtKB">
        <authorList>
            <consortium name="EnsemblMetazoa"/>
        </authorList>
    </citation>
    <scope>IDENTIFICATION</scope>
</reference>
<accession>A0A7M7KN09</accession>
<dbReference type="InterPro" id="IPR018244">
    <property type="entry name" value="Allrgn_V5/Tpx1_CS"/>
</dbReference>
<feature type="domain" description="SCP" evidence="1">
    <location>
        <begin position="62"/>
        <end position="221"/>
    </location>
</feature>
<dbReference type="InterPro" id="IPR035940">
    <property type="entry name" value="CAP_sf"/>
</dbReference>
<dbReference type="Proteomes" id="UP000594260">
    <property type="component" value="Unplaced"/>
</dbReference>
<evidence type="ECO:0000313" key="3">
    <source>
        <dbReference type="Proteomes" id="UP000594260"/>
    </source>
</evidence>
<dbReference type="InterPro" id="IPR001283">
    <property type="entry name" value="CRISP-related"/>
</dbReference>
<dbReference type="GO" id="GO:0005576">
    <property type="term" value="C:extracellular region"/>
    <property type="evidence" value="ECO:0007669"/>
    <property type="project" value="InterPro"/>
</dbReference>